<dbReference type="Proteomes" id="UP000499080">
    <property type="component" value="Unassembled WGS sequence"/>
</dbReference>
<keyword evidence="2" id="KW-1185">Reference proteome</keyword>
<protein>
    <submittedName>
        <fullName evidence="1">Uncharacterized protein</fullName>
    </submittedName>
</protein>
<gene>
    <name evidence="1" type="ORF">AVEN_75173_1</name>
</gene>
<evidence type="ECO:0000313" key="1">
    <source>
        <dbReference type="EMBL" id="GBO34856.1"/>
    </source>
</evidence>
<sequence length="156" mass="17778">NRTDSDWNTRPLQEGRKQILTVHCELLSSKSEHKEARCCSLAANAHGRRRYEQKKRPTFHSEWQAANSRSTPAWFSPEEEAEQMMVRRGTCGNKVRCKACQESRPTTSSPSTPVLLLTVVHTCLYVKSSKESTPVWLRPRKPLGRAREKLSSATAR</sequence>
<name>A0A4Y2WE62_ARAVE</name>
<dbReference type="AlphaFoldDB" id="A0A4Y2WE62"/>
<feature type="non-terminal residue" evidence="1">
    <location>
        <position position="1"/>
    </location>
</feature>
<dbReference type="EMBL" id="BGPR01058741">
    <property type="protein sequence ID" value="GBO34856.1"/>
    <property type="molecule type" value="Genomic_DNA"/>
</dbReference>
<organism evidence="1 2">
    <name type="scientific">Araneus ventricosus</name>
    <name type="common">Orbweaver spider</name>
    <name type="synonym">Epeira ventricosa</name>
    <dbReference type="NCBI Taxonomy" id="182803"/>
    <lineage>
        <taxon>Eukaryota</taxon>
        <taxon>Metazoa</taxon>
        <taxon>Ecdysozoa</taxon>
        <taxon>Arthropoda</taxon>
        <taxon>Chelicerata</taxon>
        <taxon>Arachnida</taxon>
        <taxon>Araneae</taxon>
        <taxon>Araneomorphae</taxon>
        <taxon>Entelegynae</taxon>
        <taxon>Araneoidea</taxon>
        <taxon>Araneidae</taxon>
        <taxon>Araneus</taxon>
    </lineage>
</organism>
<accession>A0A4Y2WE62</accession>
<comment type="caution">
    <text evidence="1">The sequence shown here is derived from an EMBL/GenBank/DDBJ whole genome shotgun (WGS) entry which is preliminary data.</text>
</comment>
<proteinExistence type="predicted"/>
<reference evidence="1 2" key="1">
    <citation type="journal article" date="2019" name="Sci. Rep.">
        <title>Orb-weaving spider Araneus ventricosus genome elucidates the spidroin gene catalogue.</title>
        <authorList>
            <person name="Kono N."/>
            <person name="Nakamura H."/>
            <person name="Ohtoshi R."/>
            <person name="Moran D.A.P."/>
            <person name="Shinohara A."/>
            <person name="Yoshida Y."/>
            <person name="Fujiwara M."/>
            <person name="Mori M."/>
            <person name="Tomita M."/>
            <person name="Arakawa K."/>
        </authorList>
    </citation>
    <scope>NUCLEOTIDE SEQUENCE [LARGE SCALE GENOMIC DNA]</scope>
</reference>
<evidence type="ECO:0000313" key="2">
    <source>
        <dbReference type="Proteomes" id="UP000499080"/>
    </source>
</evidence>